<dbReference type="Proteomes" id="UP001295469">
    <property type="component" value="Chromosome C09"/>
</dbReference>
<feature type="transmembrane region" description="Helical" evidence="2">
    <location>
        <begin position="82"/>
        <end position="108"/>
    </location>
</feature>
<evidence type="ECO:0000256" key="1">
    <source>
        <dbReference type="SAM" id="MobiDB-lite"/>
    </source>
</evidence>
<name>A0A816IMN9_BRANA</name>
<dbReference type="Pfam" id="PF12428">
    <property type="entry name" value="DUF3675"/>
    <property type="match status" value="1"/>
</dbReference>
<sequence>MQVYRHGYTAIPKPSKMIEEEEVTIREGGGRRRRLVSITEPDFTQSNSVAIFFRSLTFTLAVLLLMKHTFDVIYGTEEYPFTVFTVLTLKAIGILLPMFIIIQTISAIQKTIRRRQQYPDSEEDTLSSSDDEDELDDDEEQQQHLA</sequence>
<keyword evidence="2" id="KW-1133">Transmembrane helix</keyword>
<dbReference type="AlphaFoldDB" id="A0A816IMN9"/>
<keyword evidence="2" id="KW-0812">Transmembrane</keyword>
<dbReference type="EMBL" id="HG994373">
    <property type="protein sequence ID" value="CAF1715255.1"/>
    <property type="molecule type" value="Genomic_DNA"/>
</dbReference>
<keyword evidence="2" id="KW-0472">Membrane</keyword>
<proteinExistence type="predicted"/>
<dbReference type="InterPro" id="IPR022143">
    <property type="entry name" value="DUF3675"/>
</dbReference>
<organism evidence="3">
    <name type="scientific">Brassica napus</name>
    <name type="common">Rape</name>
    <dbReference type="NCBI Taxonomy" id="3708"/>
    <lineage>
        <taxon>Eukaryota</taxon>
        <taxon>Viridiplantae</taxon>
        <taxon>Streptophyta</taxon>
        <taxon>Embryophyta</taxon>
        <taxon>Tracheophyta</taxon>
        <taxon>Spermatophyta</taxon>
        <taxon>Magnoliopsida</taxon>
        <taxon>eudicotyledons</taxon>
        <taxon>Gunneridae</taxon>
        <taxon>Pentapetalae</taxon>
        <taxon>rosids</taxon>
        <taxon>malvids</taxon>
        <taxon>Brassicales</taxon>
        <taxon>Brassicaceae</taxon>
        <taxon>Brassiceae</taxon>
        <taxon>Brassica</taxon>
    </lineage>
</organism>
<dbReference type="PANTHER" id="PTHR23012">
    <property type="entry name" value="RING/FYVE/PHD ZINC FINGER DOMAIN-CONTAINING"/>
    <property type="match status" value="1"/>
</dbReference>
<feature type="transmembrane region" description="Helical" evidence="2">
    <location>
        <begin position="51"/>
        <end position="70"/>
    </location>
</feature>
<gene>
    <name evidence="3" type="ORF">DARMORV10_C09P01640.1</name>
</gene>
<dbReference type="InterPro" id="IPR033275">
    <property type="entry name" value="MARCH-like"/>
</dbReference>
<accession>A0A816IMN9</accession>
<dbReference type="PANTHER" id="PTHR23012:SF169">
    <property type="entry name" value="BNAA09G00550D PROTEIN"/>
    <property type="match status" value="1"/>
</dbReference>
<protein>
    <submittedName>
        <fullName evidence="3">(rape) hypothetical protein</fullName>
    </submittedName>
</protein>
<evidence type="ECO:0000256" key="2">
    <source>
        <dbReference type="SAM" id="Phobius"/>
    </source>
</evidence>
<reference evidence="3" key="1">
    <citation type="submission" date="2021-01" db="EMBL/GenBank/DDBJ databases">
        <authorList>
            <consortium name="Genoscope - CEA"/>
            <person name="William W."/>
        </authorList>
    </citation>
    <scope>NUCLEOTIDE SEQUENCE</scope>
</reference>
<evidence type="ECO:0000313" key="3">
    <source>
        <dbReference type="EMBL" id="CAF1715255.1"/>
    </source>
</evidence>
<feature type="compositionally biased region" description="Acidic residues" evidence="1">
    <location>
        <begin position="120"/>
        <end position="140"/>
    </location>
</feature>
<feature type="region of interest" description="Disordered" evidence="1">
    <location>
        <begin position="116"/>
        <end position="146"/>
    </location>
</feature>